<sequence length="455" mass="51134">MIAQHALVLNLHQPAGNLEELLDQGSWEAREILFALDRIPRSLWGHEDLARVHLALSGTLLETLSNADFQQRVYGTVDCGSLLWHFQNERLFEVLGSGYYHPVLPLIPEADREEHLRRWLGIAHHLLWRPRFQGFWPPEMGFSMELIPLLRAFGYRYVLVDSEHVEPVSDMSWQELRYRPHIARFGGEAITVIVRDRDLSDAQESGMDLDWFLAEVAERTKWCDFPPLVTTCTDGENGGWFRNVTDGANFWSAFYLPLLERIAADQAAIRPTFISHYLDTHGAHGEVRVRTGAWNTGWHHGRDFTQWTGSERQRQALADFVQQSRQVHDARWYAAERGVSEGPEAEAIALAMWHLLRAETSCNLYWGEAWVPRAEADLAASRAALAAGGIRLADTSADDVTRDADPVASPPVVDHGERAPLEALPHDDAMLQEGAGPAEDAPPGDATKPAGSEHE</sequence>
<organism evidence="5 6">
    <name type="scientific">Thiocapsa imhoffii</name>
    <dbReference type="NCBI Taxonomy" id="382777"/>
    <lineage>
        <taxon>Bacteria</taxon>
        <taxon>Pseudomonadati</taxon>
        <taxon>Pseudomonadota</taxon>
        <taxon>Gammaproteobacteria</taxon>
        <taxon>Chromatiales</taxon>
        <taxon>Chromatiaceae</taxon>
        <taxon>Thiocapsa</taxon>
    </lineage>
</organism>
<accession>A0A9X1B8Y5</accession>
<keyword evidence="2" id="KW-0119">Carbohydrate metabolism</keyword>
<dbReference type="AlphaFoldDB" id="A0A9X1B8Y5"/>
<feature type="compositionally biased region" description="Low complexity" evidence="3">
    <location>
        <begin position="433"/>
        <end position="446"/>
    </location>
</feature>
<dbReference type="EMBL" id="NRSD01000007">
    <property type="protein sequence ID" value="MBK1644718.1"/>
    <property type="molecule type" value="Genomic_DNA"/>
</dbReference>
<dbReference type="RefSeq" id="WP_200387530.1">
    <property type="nucleotide sequence ID" value="NZ_NRSD01000007.1"/>
</dbReference>
<name>A0A9X1B8Y5_9GAMM</name>
<evidence type="ECO:0000313" key="5">
    <source>
        <dbReference type="EMBL" id="MBK1644718.1"/>
    </source>
</evidence>
<dbReference type="InterPro" id="IPR004300">
    <property type="entry name" value="Glyco_hydro_57_N"/>
</dbReference>
<evidence type="ECO:0000259" key="4">
    <source>
        <dbReference type="Pfam" id="PF03065"/>
    </source>
</evidence>
<dbReference type="SUPFAM" id="SSF88713">
    <property type="entry name" value="Glycoside hydrolase/deacetylase"/>
    <property type="match status" value="1"/>
</dbReference>
<evidence type="ECO:0000256" key="2">
    <source>
        <dbReference type="ARBA" id="ARBA00023277"/>
    </source>
</evidence>
<dbReference type="Pfam" id="PF03065">
    <property type="entry name" value="Glyco_hydro_57"/>
    <property type="match status" value="1"/>
</dbReference>
<dbReference type="InterPro" id="IPR011330">
    <property type="entry name" value="Glyco_hydro/deAcase_b/a-brl"/>
</dbReference>
<dbReference type="Gene3D" id="3.20.110.20">
    <property type="match status" value="1"/>
</dbReference>
<proteinExistence type="inferred from homology"/>
<dbReference type="InterPro" id="IPR052046">
    <property type="entry name" value="GH57_Enzymes"/>
</dbReference>
<keyword evidence="6" id="KW-1185">Reference proteome</keyword>
<evidence type="ECO:0000256" key="3">
    <source>
        <dbReference type="SAM" id="MobiDB-lite"/>
    </source>
</evidence>
<dbReference type="PANTHER" id="PTHR36306:SF5">
    <property type="entry name" value="SLR1535 PROTEIN"/>
    <property type="match status" value="1"/>
</dbReference>
<evidence type="ECO:0000256" key="1">
    <source>
        <dbReference type="ARBA" id="ARBA00006821"/>
    </source>
</evidence>
<evidence type="ECO:0000313" key="6">
    <source>
        <dbReference type="Proteomes" id="UP001138802"/>
    </source>
</evidence>
<feature type="region of interest" description="Disordered" evidence="3">
    <location>
        <begin position="396"/>
        <end position="455"/>
    </location>
</feature>
<comment type="caution">
    <text evidence="5">The sequence shown here is derived from an EMBL/GenBank/DDBJ whole genome shotgun (WGS) entry which is preliminary data.</text>
</comment>
<gene>
    <name evidence="5" type="ORF">CKO25_08670</name>
</gene>
<dbReference type="GO" id="GO:0016787">
    <property type="term" value="F:hydrolase activity"/>
    <property type="evidence" value="ECO:0007669"/>
    <property type="project" value="UniProtKB-KW"/>
</dbReference>
<comment type="similarity">
    <text evidence="1">Belongs to the glycosyl hydrolase 57 family.</text>
</comment>
<feature type="domain" description="Glycoside hydrolase family 57 N-terminal" evidence="4">
    <location>
        <begin position="52"/>
        <end position="256"/>
    </location>
</feature>
<dbReference type="PANTHER" id="PTHR36306">
    <property type="entry name" value="ALPHA-AMYLASE-RELATED-RELATED"/>
    <property type="match status" value="1"/>
</dbReference>
<feature type="compositionally biased region" description="Basic and acidic residues" evidence="3">
    <location>
        <begin position="414"/>
        <end position="429"/>
    </location>
</feature>
<reference evidence="5 6" key="1">
    <citation type="journal article" date="2020" name="Microorganisms">
        <title>Osmotic Adaptation and Compatible Solute Biosynthesis of Phototrophic Bacteria as Revealed from Genome Analyses.</title>
        <authorList>
            <person name="Imhoff J.F."/>
            <person name="Rahn T."/>
            <person name="Kunzel S."/>
            <person name="Keller A."/>
            <person name="Neulinger S.C."/>
        </authorList>
    </citation>
    <scope>NUCLEOTIDE SEQUENCE [LARGE SCALE GENOMIC DNA]</scope>
    <source>
        <strain evidence="5 6">DSM 21303</strain>
    </source>
</reference>
<dbReference type="Proteomes" id="UP001138802">
    <property type="component" value="Unassembled WGS sequence"/>
</dbReference>
<keyword evidence="5" id="KW-0378">Hydrolase</keyword>
<dbReference type="GO" id="GO:0005975">
    <property type="term" value="P:carbohydrate metabolic process"/>
    <property type="evidence" value="ECO:0007669"/>
    <property type="project" value="InterPro"/>
</dbReference>
<protein>
    <submittedName>
        <fullName evidence="5">Glycoside hydrolase family 57</fullName>
    </submittedName>
</protein>